<dbReference type="SUPFAM" id="SSF54637">
    <property type="entry name" value="Thioesterase/thiol ester dehydrase-isomerase"/>
    <property type="match status" value="1"/>
</dbReference>
<dbReference type="GO" id="GO:0009245">
    <property type="term" value="P:lipid A biosynthetic process"/>
    <property type="evidence" value="ECO:0007669"/>
    <property type="project" value="UniProtKB-UniRule"/>
</dbReference>
<name>A0A154QI77_9GAMM</name>
<accession>A0A154QI77</accession>
<dbReference type="NCBIfam" id="NF000582">
    <property type="entry name" value="PRK00006.1"/>
    <property type="match status" value="1"/>
</dbReference>
<evidence type="ECO:0000256" key="8">
    <source>
        <dbReference type="ARBA" id="ARBA00025049"/>
    </source>
</evidence>
<dbReference type="FunFam" id="3.10.129.10:FF:000001">
    <property type="entry name" value="3-hydroxyacyl-[acyl-carrier-protein] dehydratase FabZ"/>
    <property type="match status" value="1"/>
</dbReference>
<keyword evidence="7 9" id="KW-0456">Lyase</keyword>
<dbReference type="GO" id="GO:0016020">
    <property type="term" value="C:membrane"/>
    <property type="evidence" value="ECO:0007669"/>
    <property type="project" value="GOC"/>
</dbReference>
<comment type="function">
    <text evidence="8 9">Involved in unsaturated fatty acids biosynthesis. Catalyzes the dehydration of short chain beta-hydroxyacyl-ACPs and long chain saturated and unsaturated beta-hydroxyacyl-ACPs.</text>
</comment>
<proteinExistence type="inferred from homology"/>
<dbReference type="GO" id="GO:0005737">
    <property type="term" value="C:cytoplasm"/>
    <property type="evidence" value="ECO:0007669"/>
    <property type="project" value="UniProtKB-SubCell"/>
</dbReference>
<dbReference type="GO" id="GO:0019171">
    <property type="term" value="F:(3R)-hydroxyacyl-[acyl-carrier-protein] dehydratase activity"/>
    <property type="evidence" value="ECO:0007669"/>
    <property type="project" value="UniProtKB-EC"/>
</dbReference>
<dbReference type="CDD" id="cd01288">
    <property type="entry name" value="FabZ"/>
    <property type="match status" value="1"/>
</dbReference>
<dbReference type="EC" id="4.2.1.59" evidence="9"/>
<comment type="catalytic activity">
    <reaction evidence="9">
        <text>a (3R)-hydroxyacyl-[ACP] = a (2E)-enoyl-[ACP] + H2O</text>
        <dbReference type="Rhea" id="RHEA:13097"/>
        <dbReference type="Rhea" id="RHEA-COMP:9925"/>
        <dbReference type="Rhea" id="RHEA-COMP:9945"/>
        <dbReference type="ChEBI" id="CHEBI:15377"/>
        <dbReference type="ChEBI" id="CHEBI:78784"/>
        <dbReference type="ChEBI" id="CHEBI:78827"/>
        <dbReference type="EC" id="4.2.1.59"/>
    </reaction>
</comment>
<dbReference type="InterPro" id="IPR010084">
    <property type="entry name" value="FabZ"/>
</dbReference>
<evidence type="ECO:0000256" key="5">
    <source>
        <dbReference type="ARBA" id="ARBA00022556"/>
    </source>
</evidence>
<dbReference type="PANTHER" id="PTHR30272:SF1">
    <property type="entry name" value="3-HYDROXYACYL-[ACYL-CARRIER-PROTEIN] DEHYDRATASE"/>
    <property type="match status" value="1"/>
</dbReference>
<gene>
    <name evidence="9" type="primary">fabZ</name>
    <name evidence="10" type="ORF">RHOFW104T7_11385</name>
</gene>
<keyword evidence="3 9" id="KW-0963">Cytoplasm</keyword>
<evidence type="ECO:0000256" key="9">
    <source>
        <dbReference type="HAMAP-Rule" id="MF_00406"/>
    </source>
</evidence>
<protein>
    <recommendedName>
        <fullName evidence="9">3-hydroxyacyl-[acyl-carrier-protein] dehydratase FabZ</fullName>
        <ecNumber evidence="9">4.2.1.59</ecNumber>
    </recommendedName>
    <alternativeName>
        <fullName evidence="9">(3R)-hydroxymyristoyl-[acyl-carrier-protein] dehydratase</fullName>
        <shortName evidence="9">(3R)-hydroxymyristoyl-ACP dehydrase</shortName>
    </alternativeName>
    <alternativeName>
        <fullName evidence="9">Beta-hydroxyacyl-ACP dehydratase</fullName>
    </alternativeName>
</protein>
<keyword evidence="6 9" id="KW-0443">Lipid metabolism</keyword>
<comment type="caution">
    <text evidence="10">The sequence shown here is derived from an EMBL/GenBank/DDBJ whole genome shotgun (WGS) entry which is preliminary data.</text>
</comment>
<comment type="subcellular location">
    <subcellularLocation>
        <location evidence="1 9">Cytoplasm</location>
    </subcellularLocation>
</comment>
<sequence length="157" mass="17371">MSEQGDFMTLPINVEQIQELLPHRYPFLLVDRVVEIVPDVSVVALKNVTINEPFFQGHFPGHPVMPGVLIIEAMAQSAGLLTQLSRHFKGDKGSPLFYLVKVDNARFSAPVVPGDQLRFEVHQKRLMRGMGLFAARSLVDGKEVASCELMCAARAGK</sequence>
<dbReference type="NCBIfam" id="TIGR01750">
    <property type="entry name" value="fabZ"/>
    <property type="match status" value="1"/>
</dbReference>
<dbReference type="Proteomes" id="UP000076131">
    <property type="component" value="Unassembled WGS sequence"/>
</dbReference>
<organism evidence="10 11">
    <name type="scientific">Rhodanobacter thiooxydans</name>
    <dbReference type="NCBI Taxonomy" id="416169"/>
    <lineage>
        <taxon>Bacteria</taxon>
        <taxon>Pseudomonadati</taxon>
        <taxon>Pseudomonadota</taxon>
        <taxon>Gammaproteobacteria</taxon>
        <taxon>Lysobacterales</taxon>
        <taxon>Rhodanobacteraceae</taxon>
        <taxon>Rhodanobacter</taxon>
    </lineage>
</organism>
<comment type="similarity">
    <text evidence="2 9">Belongs to the thioester dehydratase family. FabZ subfamily.</text>
</comment>
<evidence type="ECO:0000313" key="11">
    <source>
        <dbReference type="Proteomes" id="UP000076131"/>
    </source>
</evidence>
<dbReference type="STRING" id="416169.RHOFW104T7_11385"/>
<dbReference type="GO" id="GO:0006633">
    <property type="term" value="P:fatty acid biosynthetic process"/>
    <property type="evidence" value="ECO:0007669"/>
    <property type="project" value="UniProtKB-UniRule"/>
</dbReference>
<evidence type="ECO:0000256" key="6">
    <source>
        <dbReference type="ARBA" id="ARBA00023098"/>
    </source>
</evidence>
<dbReference type="InterPro" id="IPR029069">
    <property type="entry name" value="HotDog_dom_sf"/>
</dbReference>
<evidence type="ECO:0000256" key="3">
    <source>
        <dbReference type="ARBA" id="ARBA00022490"/>
    </source>
</evidence>
<dbReference type="Pfam" id="PF07977">
    <property type="entry name" value="FabA"/>
    <property type="match status" value="1"/>
</dbReference>
<dbReference type="AlphaFoldDB" id="A0A154QI77"/>
<dbReference type="HAMAP" id="MF_00406">
    <property type="entry name" value="FabZ"/>
    <property type="match status" value="1"/>
</dbReference>
<dbReference type="PANTHER" id="PTHR30272">
    <property type="entry name" value="3-HYDROXYACYL-[ACYL-CARRIER-PROTEIN] DEHYDRATASE"/>
    <property type="match status" value="1"/>
</dbReference>
<dbReference type="RefSeq" id="WP_008437854.1">
    <property type="nucleotide sequence ID" value="NZ_LVJS01000038.1"/>
</dbReference>
<reference evidence="10 11" key="1">
    <citation type="journal article" date="2016" name="MBio">
        <title>Lateral Gene Transfer in a Heavy Metal-Contaminated-Groundwater Microbial Community.</title>
        <authorList>
            <person name="Hemme C.L."/>
            <person name="Green S.J."/>
            <person name="Rishishwar L."/>
            <person name="Prakash O."/>
            <person name="Pettenato A."/>
            <person name="Chakraborty R."/>
            <person name="Deutschbauer A.M."/>
            <person name="Van Nostrand J.D."/>
            <person name="Wu L."/>
            <person name="He Z."/>
            <person name="Jordan I.K."/>
            <person name="Hazen T.C."/>
            <person name="Arkin A.P."/>
            <person name="Kostka J.E."/>
            <person name="Zhou J."/>
        </authorList>
    </citation>
    <scope>NUCLEOTIDE SEQUENCE [LARGE SCALE GENOMIC DNA]</scope>
    <source>
        <strain evidence="10 11">FW104-T7</strain>
    </source>
</reference>
<evidence type="ECO:0000256" key="1">
    <source>
        <dbReference type="ARBA" id="ARBA00004496"/>
    </source>
</evidence>
<dbReference type="Gene3D" id="3.10.129.10">
    <property type="entry name" value="Hotdog Thioesterase"/>
    <property type="match status" value="1"/>
</dbReference>
<keyword evidence="5 9" id="KW-0441">Lipid A biosynthesis</keyword>
<dbReference type="eggNOG" id="COG0764">
    <property type="taxonomic scope" value="Bacteria"/>
</dbReference>
<evidence type="ECO:0000256" key="7">
    <source>
        <dbReference type="ARBA" id="ARBA00023239"/>
    </source>
</evidence>
<evidence type="ECO:0000313" key="10">
    <source>
        <dbReference type="EMBL" id="KZC23867.1"/>
    </source>
</evidence>
<feature type="active site" evidence="9">
    <location>
        <position position="58"/>
    </location>
</feature>
<keyword evidence="11" id="KW-1185">Reference proteome</keyword>
<evidence type="ECO:0000256" key="2">
    <source>
        <dbReference type="ARBA" id="ARBA00009174"/>
    </source>
</evidence>
<keyword evidence="4 9" id="KW-0444">Lipid biosynthesis</keyword>
<dbReference type="EMBL" id="LVJS01000038">
    <property type="protein sequence ID" value="KZC23867.1"/>
    <property type="molecule type" value="Genomic_DNA"/>
</dbReference>
<evidence type="ECO:0000256" key="4">
    <source>
        <dbReference type="ARBA" id="ARBA00022516"/>
    </source>
</evidence>
<dbReference type="InterPro" id="IPR013114">
    <property type="entry name" value="FabA_FabZ"/>
</dbReference>